<accession>A0A9P7AMD6</accession>
<dbReference type="OrthoDB" id="3201810at2759"/>
<name>A0A9P7AMD6_9AGAM</name>
<comment type="caution">
    <text evidence="1">The sequence shown here is derived from an EMBL/GenBank/DDBJ whole genome shotgun (WGS) entry which is preliminary data.</text>
</comment>
<protein>
    <submittedName>
        <fullName evidence="1">Uncharacterized protein</fullName>
    </submittedName>
</protein>
<organism evidence="1 2">
    <name type="scientific">Suillus plorans</name>
    <dbReference type="NCBI Taxonomy" id="116603"/>
    <lineage>
        <taxon>Eukaryota</taxon>
        <taxon>Fungi</taxon>
        <taxon>Dikarya</taxon>
        <taxon>Basidiomycota</taxon>
        <taxon>Agaricomycotina</taxon>
        <taxon>Agaricomycetes</taxon>
        <taxon>Agaricomycetidae</taxon>
        <taxon>Boletales</taxon>
        <taxon>Suillineae</taxon>
        <taxon>Suillaceae</taxon>
        <taxon>Suillus</taxon>
    </lineage>
</organism>
<reference evidence="1" key="1">
    <citation type="journal article" date="2020" name="New Phytol.">
        <title>Comparative genomics reveals dynamic genome evolution in host specialist ectomycorrhizal fungi.</title>
        <authorList>
            <person name="Lofgren L.A."/>
            <person name="Nguyen N.H."/>
            <person name="Vilgalys R."/>
            <person name="Ruytinx J."/>
            <person name="Liao H.L."/>
            <person name="Branco S."/>
            <person name="Kuo A."/>
            <person name="LaButti K."/>
            <person name="Lipzen A."/>
            <person name="Andreopoulos W."/>
            <person name="Pangilinan J."/>
            <person name="Riley R."/>
            <person name="Hundley H."/>
            <person name="Na H."/>
            <person name="Barry K."/>
            <person name="Grigoriev I.V."/>
            <person name="Stajich J.E."/>
            <person name="Kennedy P.G."/>
        </authorList>
    </citation>
    <scope>NUCLEOTIDE SEQUENCE</scope>
    <source>
        <strain evidence="1">S12</strain>
    </source>
</reference>
<gene>
    <name evidence="1" type="ORF">HD556DRAFT_1198969</name>
</gene>
<evidence type="ECO:0000313" key="1">
    <source>
        <dbReference type="EMBL" id="KAG1792512.1"/>
    </source>
</evidence>
<feature type="non-terminal residue" evidence="1">
    <location>
        <position position="1"/>
    </location>
</feature>
<dbReference type="RefSeq" id="XP_041159125.1">
    <property type="nucleotide sequence ID" value="XM_041296339.1"/>
</dbReference>
<dbReference type="EMBL" id="JABBWE010000036">
    <property type="protein sequence ID" value="KAG1792512.1"/>
    <property type="molecule type" value="Genomic_DNA"/>
</dbReference>
<evidence type="ECO:0000313" key="2">
    <source>
        <dbReference type="Proteomes" id="UP000719766"/>
    </source>
</evidence>
<sequence>LPSLADYARILTQLTMKAADHAFQAIKDLVTSPQCLTTIDHDNLGNNKIFVMCDTSDFQTGAV</sequence>
<keyword evidence="2" id="KW-1185">Reference proteome</keyword>
<dbReference type="AlphaFoldDB" id="A0A9P7AMD6"/>
<proteinExistence type="predicted"/>
<feature type="non-terminal residue" evidence="1">
    <location>
        <position position="63"/>
    </location>
</feature>
<dbReference type="Proteomes" id="UP000719766">
    <property type="component" value="Unassembled WGS sequence"/>
</dbReference>
<dbReference type="GeneID" id="64590103"/>